<dbReference type="GO" id="GO:0090575">
    <property type="term" value="C:RNA polymerase II transcription regulator complex"/>
    <property type="evidence" value="ECO:0007669"/>
    <property type="project" value="TreeGrafter"/>
</dbReference>
<dbReference type="GO" id="GO:0001228">
    <property type="term" value="F:DNA-binding transcription activator activity, RNA polymerase II-specific"/>
    <property type="evidence" value="ECO:0007669"/>
    <property type="project" value="TreeGrafter"/>
</dbReference>
<organism evidence="6 7">
    <name type="scientific">Rhizoctonia solani</name>
    <dbReference type="NCBI Taxonomy" id="456999"/>
    <lineage>
        <taxon>Eukaryota</taxon>
        <taxon>Fungi</taxon>
        <taxon>Dikarya</taxon>
        <taxon>Basidiomycota</taxon>
        <taxon>Agaricomycotina</taxon>
        <taxon>Agaricomycetes</taxon>
        <taxon>Cantharellales</taxon>
        <taxon>Ceratobasidiaceae</taxon>
        <taxon>Rhizoctonia</taxon>
    </lineage>
</organism>
<comment type="subcellular location">
    <subcellularLocation>
        <location evidence="2">Cytoplasm</location>
    </subcellularLocation>
    <subcellularLocation>
        <location evidence="1">Nucleus</location>
    </subcellularLocation>
</comment>
<dbReference type="Gene3D" id="1.20.5.170">
    <property type="match status" value="1"/>
</dbReference>
<dbReference type="InterPro" id="IPR023167">
    <property type="entry name" value="Yap1_redox_dom_sf"/>
</dbReference>
<gene>
    <name evidence="6" type="ORF">RDB_LOCUS140557</name>
</gene>
<evidence type="ECO:0000256" key="1">
    <source>
        <dbReference type="ARBA" id="ARBA00004123"/>
    </source>
</evidence>
<evidence type="ECO:0000256" key="2">
    <source>
        <dbReference type="ARBA" id="ARBA00004496"/>
    </source>
</evidence>
<feature type="compositionally biased region" description="Low complexity" evidence="4">
    <location>
        <begin position="238"/>
        <end position="255"/>
    </location>
</feature>
<feature type="domain" description="BZIP" evidence="5">
    <location>
        <begin position="159"/>
        <end position="222"/>
    </location>
</feature>
<sequence length="589" mass="62512">MAFDAQALWDLTSPITMPSMSDNDFLMLLEKQMQAAHPTSGNAGAATTDGQQSFSNNNMMVTPSSVMGPPPVPADTMTPPLTEESSPSPSASANDNVNVGDGSKRKASRDDSGNPDGQPRAKVQHKANEDSVNSQPTDESTKKAPARRKSSGTGTVSEEGRLAKRKEQNRAAQRAFRDRKEKHVRDLEDKIQELEQKFNTSESENTNLKDLLKRLQNENMMLKQSAFTFEFAPTDKSTNLTATSPTANTSSSLSSVGTNPFTSPSHSHSSASPESTTANYVSKSPNNSLFTSNNTPSPNITSDSRENVTINSAGMLSFSNPSTAQPTPATPALSSVTSPGAGPSSLSQSAFTQTSLFTSYRDPSYSLGLPFGDFNAFGSVPGNSGIEADFGMDFGMDMGNFGTNDLGAFGLGSDFDDLFGGQLGVLEGTSSYGGVGSVASPSSAGMLTSAPTPQSTSASTAATPAPSQPPLIIDGLPSVGESARVECSIKAPSASDWRRCPKTKQDFVDLIRNDTSKPSTFGPALTSDDHAQIEQDWEKFKEHPEAKELDVDNLCYELFDKAQCTELKSRMKQSMMRIAKDLANGSNAA</sequence>
<feature type="region of interest" description="Disordered" evidence="4">
    <location>
        <begin position="238"/>
        <end position="348"/>
    </location>
</feature>
<name>A0A8H3CSH1_9AGAM</name>
<evidence type="ECO:0000313" key="6">
    <source>
        <dbReference type="EMBL" id="CAE6491369.1"/>
    </source>
</evidence>
<dbReference type="PROSITE" id="PS00036">
    <property type="entry name" value="BZIP_BASIC"/>
    <property type="match status" value="1"/>
</dbReference>
<dbReference type="PANTHER" id="PTHR40621">
    <property type="entry name" value="TRANSCRIPTION FACTOR KAPC-RELATED"/>
    <property type="match status" value="1"/>
</dbReference>
<feature type="compositionally biased region" description="Low complexity" evidence="4">
    <location>
        <begin position="74"/>
        <end position="93"/>
    </location>
</feature>
<dbReference type="EMBL" id="CAJMWX010001486">
    <property type="protein sequence ID" value="CAE6491369.1"/>
    <property type="molecule type" value="Genomic_DNA"/>
</dbReference>
<feature type="compositionally biased region" description="Low complexity" evidence="4">
    <location>
        <begin position="442"/>
        <end position="465"/>
    </location>
</feature>
<evidence type="ECO:0000256" key="3">
    <source>
        <dbReference type="ARBA" id="ARBA00023242"/>
    </source>
</evidence>
<proteinExistence type="predicted"/>
<feature type="region of interest" description="Disordered" evidence="4">
    <location>
        <begin position="35"/>
        <end position="186"/>
    </location>
</feature>
<feature type="compositionally biased region" description="Polar residues" evidence="4">
    <location>
        <begin position="279"/>
        <end position="320"/>
    </location>
</feature>
<dbReference type="SUPFAM" id="SSF111430">
    <property type="entry name" value="YAP1 redox domain"/>
    <property type="match status" value="1"/>
</dbReference>
<feature type="region of interest" description="Disordered" evidence="4">
    <location>
        <begin position="442"/>
        <end position="470"/>
    </location>
</feature>
<dbReference type="SMART" id="SM00338">
    <property type="entry name" value="BRLZ"/>
    <property type="match status" value="1"/>
</dbReference>
<evidence type="ECO:0000259" key="5">
    <source>
        <dbReference type="PROSITE" id="PS50217"/>
    </source>
</evidence>
<feature type="compositionally biased region" description="Low complexity" evidence="4">
    <location>
        <begin position="321"/>
        <end position="335"/>
    </location>
</feature>
<comment type="caution">
    <text evidence="6">The sequence shown here is derived from an EMBL/GenBank/DDBJ whole genome shotgun (WGS) entry which is preliminary data.</text>
</comment>
<dbReference type="InterPro" id="IPR046347">
    <property type="entry name" value="bZIP_sf"/>
</dbReference>
<dbReference type="GO" id="GO:0000976">
    <property type="term" value="F:transcription cis-regulatory region binding"/>
    <property type="evidence" value="ECO:0007669"/>
    <property type="project" value="InterPro"/>
</dbReference>
<dbReference type="InterPro" id="IPR050936">
    <property type="entry name" value="AP-1-like"/>
</dbReference>
<reference evidence="6" key="1">
    <citation type="submission" date="2021-01" db="EMBL/GenBank/DDBJ databases">
        <authorList>
            <person name="Kaushik A."/>
        </authorList>
    </citation>
    <scope>NUCLEOTIDE SEQUENCE</scope>
    <source>
        <strain evidence="6">AG4-R118</strain>
    </source>
</reference>
<dbReference type="PROSITE" id="PS50217">
    <property type="entry name" value="BZIP"/>
    <property type="match status" value="1"/>
</dbReference>
<dbReference type="AlphaFoldDB" id="A0A8H3CSH1"/>
<evidence type="ECO:0000313" key="7">
    <source>
        <dbReference type="Proteomes" id="UP000663888"/>
    </source>
</evidence>
<feature type="compositionally biased region" description="Basic and acidic residues" evidence="4">
    <location>
        <begin position="158"/>
        <end position="186"/>
    </location>
</feature>
<dbReference type="GO" id="GO:0005737">
    <property type="term" value="C:cytoplasm"/>
    <property type="evidence" value="ECO:0007669"/>
    <property type="project" value="UniProtKB-SubCell"/>
</dbReference>
<protein>
    <recommendedName>
        <fullName evidence="5">BZIP domain-containing protein</fullName>
    </recommendedName>
</protein>
<dbReference type="Proteomes" id="UP000663888">
    <property type="component" value="Unassembled WGS sequence"/>
</dbReference>
<dbReference type="PANTHER" id="PTHR40621:SF6">
    <property type="entry name" value="AP-1-LIKE TRANSCRIPTION FACTOR YAP1-RELATED"/>
    <property type="match status" value="1"/>
</dbReference>
<evidence type="ECO:0000256" key="4">
    <source>
        <dbReference type="SAM" id="MobiDB-lite"/>
    </source>
</evidence>
<feature type="compositionally biased region" description="Basic and acidic residues" evidence="4">
    <location>
        <begin position="102"/>
        <end position="112"/>
    </location>
</feature>
<feature type="compositionally biased region" description="Low complexity" evidence="4">
    <location>
        <begin position="263"/>
        <end position="278"/>
    </location>
</feature>
<dbReference type="Pfam" id="PF00170">
    <property type="entry name" value="bZIP_1"/>
    <property type="match status" value="1"/>
</dbReference>
<dbReference type="InterPro" id="IPR004827">
    <property type="entry name" value="bZIP"/>
</dbReference>
<accession>A0A8H3CSH1</accession>
<dbReference type="Gene3D" id="1.10.238.100">
    <property type="entry name" value="YAP1 redox domain. Chain B"/>
    <property type="match status" value="1"/>
</dbReference>
<dbReference type="SUPFAM" id="SSF57959">
    <property type="entry name" value="Leucine zipper domain"/>
    <property type="match status" value="1"/>
</dbReference>
<keyword evidence="3" id="KW-0539">Nucleus</keyword>
<dbReference type="CDD" id="cd14688">
    <property type="entry name" value="bZIP_YAP"/>
    <property type="match status" value="1"/>
</dbReference>
<feature type="compositionally biased region" description="Polar residues" evidence="4">
    <location>
        <begin position="48"/>
        <end position="65"/>
    </location>
</feature>